<gene>
    <name evidence="8" type="primary">LOC112681947</name>
</gene>
<evidence type="ECO:0000313" key="7">
    <source>
        <dbReference type="Proteomes" id="UP000694846"/>
    </source>
</evidence>
<evidence type="ECO:0000256" key="1">
    <source>
        <dbReference type="ARBA" id="ARBA00004141"/>
    </source>
</evidence>
<proteinExistence type="predicted"/>
<feature type="transmembrane region" description="Helical" evidence="5">
    <location>
        <begin position="309"/>
        <end position="327"/>
    </location>
</feature>
<feature type="transmembrane region" description="Helical" evidence="5">
    <location>
        <begin position="246"/>
        <end position="262"/>
    </location>
</feature>
<keyword evidence="4 5" id="KW-0472">Membrane</keyword>
<keyword evidence="3 5" id="KW-1133">Transmembrane helix</keyword>
<feature type="transmembrane region" description="Helical" evidence="5">
    <location>
        <begin position="490"/>
        <end position="514"/>
    </location>
</feature>
<reference evidence="8" key="1">
    <citation type="submission" date="2025-08" db="UniProtKB">
        <authorList>
            <consortium name="RefSeq"/>
        </authorList>
    </citation>
    <scope>IDENTIFICATION</scope>
    <source>
        <tissue evidence="8">Whole body</tissue>
    </source>
</reference>
<dbReference type="GO" id="GO:0015179">
    <property type="term" value="F:L-amino acid transmembrane transporter activity"/>
    <property type="evidence" value="ECO:0007669"/>
    <property type="project" value="TreeGrafter"/>
</dbReference>
<feature type="transmembrane region" description="Helical" evidence="5">
    <location>
        <begin position="113"/>
        <end position="133"/>
    </location>
</feature>
<keyword evidence="7" id="KW-1185">Reference proteome</keyword>
<feature type="transmembrane region" description="Helical" evidence="5">
    <location>
        <begin position="453"/>
        <end position="478"/>
    </location>
</feature>
<dbReference type="PANTHER" id="PTHR22950">
    <property type="entry name" value="AMINO ACID TRANSPORTER"/>
    <property type="match status" value="1"/>
</dbReference>
<dbReference type="Proteomes" id="UP000694846">
    <property type="component" value="Unplaced"/>
</dbReference>
<feature type="transmembrane region" description="Helical" evidence="5">
    <location>
        <begin position="269"/>
        <end position="289"/>
    </location>
</feature>
<evidence type="ECO:0000313" key="8">
    <source>
        <dbReference type="RefSeq" id="XP_025408111.1"/>
    </source>
</evidence>
<sequence length="524" mass="58734">MRDSCSYVQPKMVEMTDNMTRNYNNYTSTSKLEQASKQQTLAMDGYDNQGMLRSELNINGNATNVGNTCINMDSLNSKCGVVGTKSDNAGQLNEKQHFYDPYQHREVKHPTSYFDTLIHFLKASLGTGILAMPSAFKNAGYIVGTLGTIAIGILCTYTIHLLVTASYELCVKRKIPSLTYPGTVAAAFEDGPRPVRKFAPFAKMMTNLFLVLYQIGSSCIYVVFIASNLKAIGDTYLNNDTDVRMYMVYILIPLILISWIRNLKLLAPFSSIATCMTMVSFTLIFYYIFREAPSFESREPVGTIKSIPLFFGTVLFAMEAIGMVLPLENEMKNPKRFGSMFGVLNSSMIPISLLYTLVGILGYLKYGEHVKGSITLDLPHDEVLAQVVKLLLSLSIYICYALSNYVAFDILWKGFEHKMEKNEHKICWEYALRTSIVITTFFFAIAIPNLEHLISLIGAFCLSSVGIAFPAIVSFLTFNEVYKNAGNFRYSLFCLRNLVIVIIAIFAFIIGVFTSVSDIIHHMK</sequence>
<dbReference type="PANTHER" id="PTHR22950:SF680">
    <property type="entry name" value="PROTON-COUPLED AMINO ACID TRANSPORTER 4-LIKE PROTEIN"/>
    <property type="match status" value="1"/>
</dbReference>
<feature type="transmembrane region" description="Helical" evidence="5">
    <location>
        <begin position="206"/>
        <end position="226"/>
    </location>
</feature>
<dbReference type="Pfam" id="PF01490">
    <property type="entry name" value="Aa_trans"/>
    <property type="match status" value="1"/>
</dbReference>
<keyword evidence="2 5" id="KW-0812">Transmembrane</keyword>
<feature type="transmembrane region" description="Helical" evidence="5">
    <location>
        <begin position="139"/>
        <end position="163"/>
    </location>
</feature>
<dbReference type="GeneID" id="112681947"/>
<name>A0A8B8FBY6_9HEMI</name>
<evidence type="ECO:0000256" key="4">
    <source>
        <dbReference type="ARBA" id="ARBA00023136"/>
    </source>
</evidence>
<dbReference type="OrthoDB" id="1684102at2759"/>
<dbReference type="GO" id="GO:0005774">
    <property type="term" value="C:vacuolar membrane"/>
    <property type="evidence" value="ECO:0007669"/>
    <property type="project" value="TreeGrafter"/>
</dbReference>
<evidence type="ECO:0000256" key="5">
    <source>
        <dbReference type="SAM" id="Phobius"/>
    </source>
</evidence>
<evidence type="ECO:0000259" key="6">
    <source>
        <dbReference type="Pfam" id="PF01490"/>
    </source>
</evidence>
<protein>
    <submittedName>
        <fullName evidence="8">Proton-coupled amino acid transporter-like protein CG1139 isoform X1</fullName>
    </submittedName>
</protein>
<dbReference type="RefSeq" id="XP_025408111.1">
    <property type="nucleotide sequence ID" value="XM_025552326.1"/>
</dbReference>
<evidence type="ECO:0000256" key="3">
    <source>
        <dbReference type="ARBA" id="ARBA00022989"/>
    </source>
</evidence>
<feature type="transmembrane region" description="Helical" evidence="5">
    <location>
        <begin position="339"/>
        <end position="363"/>
    </location>
</feature>
<dbReference type="AlphaFoldDB" id="A0A8B8FBY6"/>
<evidence type="ECO:0000256" key="2">
    <source>
        <dbReference type="ARBA" id="ARBA00022692"/>
    </source>
</evidence>
<organism evidence="7 8">
    <name type="scientific">Sipha flava</name>
    <name type="common">yellow sugarcane aphid</name>
    <dbReference type="NCBI Taxonomy" id="143950"/>
    <lineage>
        <taxon>Eukaryota</taxon>
        <taxon>Metazoa</taxon>
        <taxon>Ecdysozoa</taxon>
        <taxon>Arthropoda</taxon>
        <taxon>Hexapoda</taxon>
        <taxon>Insecta</taxon>
        <taxon>Pterygota</taxon>
        <taxon>Neoptera</taxon>
        <taxon>Paraneoptera</taxon>
        <taxon>Hemiptera</taxon>
        <taxon>Sternorrhyncha</taxon>
        <taxon>Aphidomorpha</taxon>
        <taxon>Aphidoidea</taxon>
        <taxon>Aphididae</taxon>
        <taxon>Sipha</taxon>
    </lineage>
</organism>
<feature type="transmembrane region" description="Helical" evidence="5">
    <location>
        <begin position="427"/>
        <end position="447"/>
    </location>
</feature>
<accession>A0A8B8FBY6</accession>
<dbReference type="InterPro" id="IPR013057">
    <property type="entry name" value="AA_transpt_TM"/>
</dbReference>
<comment type="subcellular location">
    <subcellularLocation>
        <location evidence="1">Membrane</location>
        <topology evidence="1">Multi-pass membrane protein</topology>
    </subcellularLocation>
</comment>
<feature type="transmembrane region" description="Helical" evidence="5">
    <location>
        <begin position="383"/>
        <end position="406"/>
    </location>
</feature>
<feature type="domain" description="Amino acid transporter transmembrane" evidence="6">
    <location>
        <begin position="109"/>
        <end position="510"/>
    </location>
</feature>